<dbReference type="Proteomes" id="UP001292094">
    <property type="component" value="Unassembled WGS sequence"/>
</dbReference>
<evidence type="ECO:0000256" key="1">
    <source>
        <dbReference type="SAM" id="MobiDB-lite"/>
    </source>
</evidence>
<protein>
    <submittedName>
        <fullName evidence="2">Uncharacterized protein</fullName>
    </submittedName>
</protein>
<evidence type="ECO:0000313" key="2">
    <source>
        <dbReference type="EMBL" id="KAK4320389.1"/>
    </source>
</evidence>
<reference evidence="2" key="1">
    <citation type="submission" date="2023-11" db="EMBL/GenBank/DDBJ databases">
        <title>Genome assemblies of two species of porcelain crab, Petrolisthes cinctipes and Petrolisthes manimaculis (Anomura: Porcellanidae).</title>
        <authorList>
            <person name="Angst P."/>
        </authorList>
    </citation>
    <scope>NUCLEOTIDE SEQUENCE</scope>
    <source>
        <strain evidence="2">PB745_02</strain>
        <tissue evidence="2">Gill</tissue>
    </source>
</reference>
<keyword evidence="3" id="KW-1185">Reference proteome</keyword>
<gene>
    <name evidence="2" type="ORF">Pmani_008740</name>
</gene>
<evidence type="ECO:0000313" key="3">
    <source>
        <dbReference type="Proteomes" id="UP001292094"/>
    </source>
</evidence>
<feature type="region of interest" description="Disordered" evidence="1">
    <location>
        <begin position="25"/>
        <end position="79"/>
    </location>
</feature>
<sequence>MNYSGPASLADVKADLLLSDEEDIADKHWPPLESHTQHAGPSPWQPHVDVLQPAPRVSTSKRSMDQTSDTSDSPSPAPNVSIGMLTINTLLFLIRLLSLPSTEHLQMHLLQGVIMLNLCL</sequence>
<comment type="caution">
    <text evidence="2">The sequence shown here is derived from an EMBL/GenBank/DDBJ whole genome shotgun (WGS) entry which is preliminary data.</text>
</comment>
<organism evidence="2 3">
    <name type="scientific">Petrolisthes manimaculis</name>
    <dbReference type="NCBI Taxonomy" id="1843537"/>
    <lineage>
        <taxon>Eukaryota</taxon>
        <taxon>Metazoa</taxon>
        <taxon>Ecdysozoa</taxon>
        <taxon>Arthropoda</taxon>
        <taxon>Crustacea</taxon>
        <taxon>Multicrustacea</taxon>
        <taxon>Malacostraca</taxon>
        <taxon>Eumalacostraca</taxon>
        <taxon>Eucarida</taxon>
        <taxon>Decapoda</taxon>
        <taxon>Pleocyemata</taxon>
        <taxon>Anomura</taxon>
        <taxon>Galatheoidea</taxon>
        <taxon>Porcellanidae</taxon>
        <taxon>Petrolisthes</taxon>
    </lineage>
</organism>
<accession>A0AAE1UJ89</accession>
<name>A0AAE1UJ89_9EUCA</name>
<dbReference type="AlphaFoldDB" id="A0AAE1UJ89"/>
<dbReference type="EMBL" id="JAWZYT010000672">
    <property type="protein sequence ID" value="KAK4320389.1"/>
    <property type="molecule type" value="Genomic_DNA"/>
</dbReference>
<proteinExistence type="predicted"/>